<dbReference type="GO" id="GO:0000811">
    <property type="term" value="C:GINS complex"/>
    <property type="evidence" value="ECO:0007669"/>
    <property type="project" value="TreeGrafter"/>
</dbReference>
<keyword evidence="3" id="KW-0539">Nucleus</keyword>
<dbReference type="Proteomes" id="UP000620104">
    <property type="component" value="Unassembled WGS sequence"/>
</dbReference>
<dbReference type="PANTHER" id="PTHR21206">
    <property type="entry name" value="SLD5 PROTEIN"/>
    <property type="match status" value="1"/>
</dbReference>
<evidence type="ECO:0000259" key="5">
    <source>
        <dbReference type="Pfam" id="PF05916"/>
    </source>
</evidence>
<dbReference type="Gene3D" id="1.20.58.1030">
    <property type="match status" value="1"/>
</dbReference>
<evidence type="ECO:0000313" key="6">
    <source>
        <dbReference type="EMBL" id="GHJ86138.1"/>
    </source>
</evidence>
<dbReference type="InterPro" id="IPR036224">
    <property type="entry name" value="GINS_bundle-like_dom_sf"/>
</dbReference>
<evidence type="ECO:0000256" key="4">
    <source>
        <dbReference type="SAM" id="MobiDB-lite"/>
    </source>
</evidence>
<dbReference type="InterPro" id="IPR008591">
    <property type="entry name" value="GINS_Sld5"/>
</dbReference>
<dbReference type="SUPFAM" id="SSF158573">
    <property type="entry name" value="GINS helical bundle-like"/>
    <property type="match status" value="1"/>
</dbReference>
<proteinExistence type="predicted"/>
<dbReference type="EMBL" id="BLZA01000017">
    <property type="protein sequence ID" value="GHJ86138.1"/>
    <property type="molecule type" value="Genomic_DNA"/>
</dbReference>
<feature type="region of interest" description="Disordered" evidence="4">
    <location>
        <begin position="1"/>
        <end position="77"/>
    </location>
</feature>
<feature type="compositionally biased region" description="Polar residues" evidence="4">
    <location>
        <begin position="41"/>
        <end position="62"/>
    </location>
</feature>
<dbReference type="Pfam" id="PF05916">
    <property type="entry name" value="Sld5"/>
    <property type="match status" value="1"/>
</dbReference>
<accession>A0A8H3YEC9</accession>
<dbReference type="OrthoDB" id="338231at2759"/>
<dbReference type="PANTHER" id="PTHR21206:SF0">
    <property type="entry name" value="DNA REPLICATION COMPLEX GINS PROTEIN SLD5"/>
    <property type="match status" value="1"/>
</dbReference>
<evidence type="ECO:0000313" key="7">
    <source>
        <dbReference type="Proteomes" id="UP000620104"/>
    </source>
</evidence>
<dbReference type="AlphaFoldDB" id="A0A8H3YEC9"/>
<dbReference type="CDD" id="cd11711">
    <property type="entry name" value="GINS_A_Sld5"/>
    <property type="match status" value="1"/>
</dbReference>
<comment type="subcellular location">
    <subcellularLocation>
        <location evidence="1">Nucleus</location>
    </subcellularLocation>
</comment>
<reference evidence="6" key="1">
    <citation type="submission" date="2020-07" db="EMBL/GenBank/DDBJ databases">
        <title>Draft Genome Sequence of a Deep-Sea Yeast, Naganishia (Cryptococcus) liquefaciens strain N6.</title>
        <authorList>
            <person name="Han Y.W."/>
            <person name="Kajitani R."/>
            <person name="Morimoto H."/>
            <person name="Parhat M."/>
            <person name="Tsubouchi H."/>
            <person name="Bakenova O."/>
            <person name="Ogata M."/>
            <person name="Argunhan B."/>
            <person name="Aoki R."/>
            <person name="Kajiwara S."/>
            <person name="Itoh T."/>
            <person name="Iwasaki H."/>
        </authorList>
    </citation>
    <scope>NUCLEOTIDE SEQUENCE</scope>
    <source>
        <strain evidence="6">N6</strain>
    </source>
</reference>
<gene>
    <name evidence="6" type="ORF">NliqN6_2540</name>
</gene>
<protein>
    <recommendedName>
        <fullName evidence="5">GINS subunit domain-containing protein</fullName>
    </recommendedName>
</protein>
<comment type="caution">
    <text evidence="6">The sequence shown here is derived from an EMBL/GenBank/DDBJ whole genome shotgun (WGS) entry which is preliminary data.</text>
</comment>
<feature type="domain" description="GINS subunit" evidence="5">
    <location>
        <begin position="173"/>
        <end position="254"/>
    </location>
</feature>
<organism evidence="6 7">
    <name type="scientific">Naganishia liquefaciens</name>
    <dbReference type="NCBI Taxonomy" id="104408"/>
    <lineage>
        <taxon>Eukaryota</taxon>
        <taxon>Fungi</taxon>
        <taxon>Dikarya</taxon>
        <taxon>Basidiomycota</taxon>
        <taxon>Agaricomycotina</taxon>
        <taxon>Tremellomycetes</taxon>
        <taxon>Filobasidiales</taxon>
        <taxon>Filobasidiaceae</taxon>
        <taxon>Naganishia</taxon>
    </lineage>
</organism>
<feature type="compositionally biased region" description="Acidic residues" evidence="4">
    <location>
        <begin position="1"/>
        <end position="11"/>
    </location>
</feature>
<name>A0A8H3YEC9_9TREE</name>
<evidence type="ECO:0000256" key="1">
    <source>
        <dbReference type="ARBA" id="ARBA00004123"/>
    </source>
</evidence>
<dbReference type="InterPro" id="IPR038749">
    <property type="entry name" value="Sld5_GINS_A"/>
</dbReference>
<keyword evidence="2" id="KW-0235">DNA replication</keyword>
<dbReference type="InterPro" id="IPR021151">
    <property type="entry name" value="GINS_A"/>
</dbReference>
<sequence length="360" mass="39867">MSSFFSDDDADGRDAPHPRHQAATRGRSGRAAPRLARHLRQQPTEPLNAHASSSTWPSSPANGNGHGTSLLEDRSRGDSEVTALTDYTRAGKTSLWDDDAHVGHVPGGDFSPSIIPGAAAAAAAAAASDSDTPLSDVARLIRAWTRERGTPDIQPWQGDLVEECLHKLAQQGEMLELLRGDPKTSEEEHFKLIVVQTEMERVRYVVRAYLRCRLAKVEKYSQYITTTPDAQRLLSQLELSHAQKYTHLLHTHYTESVLQSLPEKLRGLDVDFGTQRSMVRKPDKTTPVLIYVKQDLPDLVLSTYVPWAIARQEGTKPLTLGASLIPENSGERAGLNARSMHLVRYELVERYIAEGLVEVL</sequence>
<dbReference type="GO" id="GO:0000727">
    <property type="term" value="P:double-strand break repair via break-induced replication"/>
    <property type="evidence" value="ECO:0007669"/>
    <property type="project" value="TreeGrafter"/>
</dbReference>
<evidence type="ECO:0000256" key="3">
    <source>
        <dbReference type="ARBA" id="ARBA00023242"/>
    </source>
</evidence>
<keyword evidence="7" id="KW-1185">Reference proteome</keyword>
<dbReference type="GO" id="GO:0006261">
    <property type="term" value="P:DNA-templated DNA replication"/>
    <property type="evidence" value="ECO:0007669"/>
    <property type="project" value="InterPro"/>
</dbReference>
<evidence type="ECO:0000256" key="2">
    <source>
        <dbReference type="ARBA" id="ARBA00022705"/>
    </source>
</evidence>